<dbReference type="AlphaFoldDB" id="A0A8T0V3W4"/>
<dbReference type="EMBL" id="CM029041">
    <property type="protein sequence ID" value="KAG2627623.1"/>
    <property type="molecule type" value="Genomic_DNA"/>
</dbReference>
<sequence>MRPEPQWPSFSCLRAWPSCILAGLLVGARSGRSRQGLRSVSSGDGRHAGSSRCGRAVRLSSIGFNLLACEEI</sequence>
<keyword evidence="4" id="KW-1185">Reference proteome</keyword>
<proteinExistence type="predicted"/>
<evidence type="ECO:0000256" key="1">
    <source>
        <dbReference type="SAM" id="MobiDB-lite"/>
    </source>
</evidence>
<reference evidence="3" key="1">
    <citation type="submission" date="2020-05" db="EMBL/GenBank/DDBJ databases">
        <title>WGS assembly of Panicum virgatum.</title>
        <authorList>
            <person name="Lovell J.T."/>
            <person name="Jenkins J."/>
            <person name="Shu S."/>
            <person name="Juenger T.E."/>
            <person name="Schmutz J."/>
        </authorList>
    </citation>
    <scope>NUCLEOTIDE SEQUENCE</scope>
    <source>
        <strain evidence="3">AP13</strain>
    </source>
</reference>
<comment type="caution">
    <text evidence="3">The sequence shown here is derived from an EMBL/GenBank/DDBJ whole genome shotgun (WGS) entry which is preliminary data.</text>
</comment>
<evidence type="ECO:0008006" key="5">
    <source>
        <dbReference type="Google" id="ProtNLM"/>
    </source>
</evidence>
<evidence type="ECO:0000313" key="4">
    <source>
        <dbReference type="Proteomes" id="UP000823388"/>
    </source>
</evidence>
<evidence type="ECO:0000313" key="3">
    <source>
        <dbReference type="EMBL" id="KAG2627623.1"/>
    </source>
</evidence>
<gene>
    <name evidence="3" type="ORF">PVAP13_3KG129133</name>
</gene>
<keyword evidence="2" id="KW-0732">Signal</keyword>
<feature type="region of interest" description="Disordered" evidence="1">
    <location>
        <begin position="32"/>
        <end position="51"/>
    </location>
</feature>
<accession>A0A8T0V3W4</accession>
<name>A0A8T0V3W4_PANVG</name>
<feature type="chain" id="PRO_5035856117" description="Secreted protein" evidence="2">
    <location>
        <begin position="23"/>
        <end position="72"/>
    </location>
</feature>
<feature type="signal peptide" evidence="2">
    <location>
        <begin position="1"/>
        <end position="22"/>
    </location>
</feature>
<organism evidence="3 4">
    <name type="scientific">Panicum virgatum</name>
    <name type="common">Blackwell switchgrass</name>
    <dbReference type="NCBI Taxonomy" id="38727"/>
    <lineage>
        <taxon>Eukaryota</taxon>
        <taxon>Viridiplantae</taxon>
        <taxon>Streptophyta</taxon>
        <taxon>Embryophyta</taxon>
        <taxon>Tracheophyta</taxon>
        <taxon>Spermatophyta</taxon>
        <taxon>Magnoliopsida</taxon>
        <taxon>Liliopsida</taxon>
        <taxon>Poales</taxon>
        <taxon>Poaceae</taxon>
        <taxon>PACMAD clade</taxon>
        <taxon>Panicoideae</taxon>
        <taxon>Panicodae</taxon>
        <taxon>Paniceae</taxon>
        <taxon>Panicinae</taxon>
        <taxon>Panicum</taxon>
        <taxon>Panicum sect. Hiantes</taxon>
    </lineage>
</organism>
<protein>
    <recommendedName>
        <fullName evidence="5">Secreted protein</fullName>
    </recommendedName>
</protein>
<evidence type="ECO:0000256" key="2">
    <source>
        <dbReference type="SAM" id="SignalP"/>
    </source>
</evidence>
<dbReference type="Proteomes" id="UP000823388">
    <property type="component" value="Chromosome 3K"/>
</dbReference>